<dbReference type="EMBL" id="LLZG01000375">
    <property type="protein sequence ID" value="KUL24578.1"/>
    <property type="molecule type" value="Genomic_DNA"/>
</dbReference>
<proteinExistence type="predicted"/>
<feature type="transmembrane region" description="Helical" evidence="1">
    <location>
        <begin position="116"/>
        <end position="134"/>
    </location>
</feature>
<evidence type="ECO:0000256" key="2">
    <source>
        <dbReference type="SAM" id="SignalP"/>
    </source>
</evidence>
<feature type="chain" id="PRO_5039564992" evidence="2">
    <location>
        <begin position="22"/>
        <end position="144"/>
    </location>
</feature>
<dbReference type="Pfam" id="PF19733">
    <property type="entry name" value="DUF6223"/>
    <property type="match status" value="1"/>
</dbReference>
<accession>A0A101JD33</accession>
<comment type="caution">
    <text evidence="3">The sequence shown here is derived from an EMBL/GenBank/DDBJ whole genome shotgun (WGS) entry which is preliminary data.</text>
</comment>
<gene>
    <name evidence="3" type="ORF">ADL12_36235</name>
</gene>
<keyword evidence="1" id="KW-0812">Transmembrane</keyword>
<dbReference type="InterPro" id="IPR045770">
    <property type="entry name" value="DUF6223"/>
</dbReference>
<dbReference type="RefSeq" id="WP_062710609.1">
    <property type="nucleotide sequence ID" value="NZ_LLZG01000375.1"/>
</dbReference>
<dbReference type="OrthoDB" id="9904017at2"/>
<protein>
    <submittedName>
        <fullName evidence="3">Uncharacterized protein</fullName>
    </submittedName>
</protein>
<name>A0A101JD33_9ACTN</name>
<sequence>MSVRSVLTVGAAVLIAGLAFAEPAAADPSLQPVAASLYTMSVGRVGASLSALAGLLGAVGGGLALTRPTRQGHVVTWARRNGAVTALAAGLTAMAVGGTVAATADGGLGTGNGLGGAYFAMLLGLIAVTLGSLARSRSRSRRTR</sequence>
<feature type="signal peptide" evidence="2">
    <location>
        <begin position="1"/>
        <end position="21"/>
    </location>
</feature>
<dbReference type="AlphaFoldDB" id="A0A101JD33"/>
<keyword evidence="1" id="KW-1133">Transmembrane helix</keyword>
<evidence type="ECO:0000256" key="1">
    <source>
        <dbReference type="SAM" id="Phobius"/>
    </source>
</evidence>
<reference evidence="4" key="1">
    <citation type="submission" date="2015-10" db="EMBL/GenBank/DDBJ databases">
        <authorList>
            <person name="Ju K.-S."/>
            <person name="Doroghazi J.R."/>
            <person name="Metcalf W.W."/>
        </authorList>
    </citation>
    <scope>NUCLEOTIDE SEQUENCE [LARGE SCALE GENOMIC DNA]</scope>
    <source>
        <strain evidence="4">NRRL 3151</strain>
    </source>
</reference>
<keyword evidence="2" id="KW-0732">Signal</keyword>
<evidence type="ECO:0000313" key="3">
    <source>
        <dbReference type="EMBL" id="KUL24578.1"/>
    </source>
</evidence>
<feature type="transmembrane region" description="Helical" evidence="1">
    <location>
        <begin position="45"/>
        <end position="65"/>
    </location>
</feature>
<dbReference type="Proteomes" id="UP000053923">
    <property type="component" value="Unassembled WGS sequence"/>
</dbReference>
<evidence type="ECO:0000313" key="4">
    <source>
        <dbReference type="Proteomes" id="UP000053923"/>
    </source>
</evidence>
<organism evidence="3 4">
    <name type="scientific">Streptomyces regalis</name>
    <dbReference type="NCBI Taxonomy" id="68262"/>
    <lineage>
        <taxon>Bacteria</taxon>
        <taxon>Bacillati</taxon>
        <taxon>Actinomycetota</taxon>
        <taxon>Actinomycetes</taxon>
        <taxon>Kitasatosporales</taxon>
        <taxon>Streptomycetaceae</taxon>
        <taxon>Streptomyces</taxon>
    </lineage>
</organism>
<keyword evidence="4" id="KW-1185">Reference proteome</keyword>
<feature type="transmembrane region" description="Helical" evidence="1">
    <location>
        <begin position="86"/>
        <end position="104"/>
    </location>
</feature>
<keyword evidence="1" id="KW-0472">Membrane</keyword>